<dbReference type="Proteomes" id="UP000675920">
    <property type="component" value="Unplaced"/>
</dbReference>
<evidence type="ECO:0000313" key="2">
    <source>
        <dbReference type="RefSeq" id="WP_245591285.1"/>
    </source>
</evidence>
<organism evidence="1 2">
    <name type="scientific">Derxia gummosa DSM 723</name>
    <dbReference type="NCBI Taxonomy" id="1121388"/>
    <lineage>
        <taxon>Bacteria</taxon>
        <taxon>Pseudomonadati</taxon>
        <taxon>Pseudomonadota</taxon>
        <taxon>Betaproteobacteria</taxon>
        <taxon>Burkholderiales</taxon>
        <taxon>Alcaligenaceae</taxon>
        <taxon>Derxia</taxon>
    </lineage>
</organism>
<dbReference type="RefSeq" id="WP_245591285.1">
    <property type="nucleotide sequence ID" value="NZ_AXWS01000007.1"/>
</dbReference>
<reference evidence="2" key="1">
    <citation type="submission" date="2025-08" db="UniProtKB">
        <authorList>
            <consortium name="RefSeq"/>
        </authorList>
    </citation>
    <scope>IDENTIFICATION</scope>
</reference>
<dbReference type="AlphaFoldDB" id="A0A9U5G6I8"/>
<name>A0A9U5G6I8_9BURK</name>
<evidence type="ECO:0000313" key="1">
    <source>
        <dbReference type="Proteomes" id="UP000675920"/>
    </source>
</evidence>
<keyword evidence="1" id="KW-1185">Reference proteome</keyword>
<sequence length="137" mass="15638">MHARASPPPMANKIDNRPAMFVAALLANFFEAGHAIQVLIGDMTREQYFASRLARPSIQKHLATMVESAKALPQETRDELAKVDWQAWIDLGAMLDCSTRDKRDAVWIAIEKWLPPTGLYLRQYRAKKPELFQFRLG</sequence>
<accession>A0A9U5G6I8</accession>
<protein>
    <submittedName>
        <fullName evidence="2">Uncharacterized protein</fullName>
    </submittedName>
</protein>
<proteinExistence type="predicted"/>